<dbReference type="RefSeq" id="WP_158496411.1">
    <property type="nucleotide sequence ID" value="NZ_JACHNA010000001.1"/>
</dbReference>
<evidence type="ECO:0000313" key="8">
    <source>
        <dbReference type="EMBL" id="MBB4735937.1"/>
    </source>
</evidence>
<evidence type="ECO:0000256" key="5">
    <source>
        <dbReference type="SAM" id="MobiDB-lite"/>
    </source>
</evidence>
<dbReference type="Pfam" id="PF00924">
    <property type="entry name" value="MS_channel_2nd"/>
    <property type="match status" value="1"/>
</dbReference>
<accession>A0A7W7GPK6</accession>
<name>A0A7W7GPK6_9MICC</name>
<evidence type="ECO:0000256" key="4">
    <source>
        <dbReference type="ARBA" id="ARBA00023136"/>
    </source>
</evidence>
<reference evidence="8 9" key="1">
    <citation type="submission" date="2020-08" db="EMBL/GenBank/DDBJ databases">
        <title>Sequencing the genomes of 1000 actinobacteria strains.</title>
        <authorList>
            <person name="Klenk H.-P."/>
        </authorList>
    </citation>
    <scope>NUCLEOTIDE SEQUENCE [LARGE SCALE GENOMIC DNA]</scope>
    <source>
        <strain evidence="8 9">DSM 23974</strain>
    </source>
</reference>
<dbReference type="Proteomes" id="UP000540191">
    <property type="component" value="Unassembled WGS sequence"/>
</dbReference>
<keyword evidence="2 6" id="KW-0812">Transmembrane</keyword>
<evidence type="ECO:0000259" key="7">
    <source>
        <dbReference type="Pfam" id="PF00924"/>
    </source>
</evidence>
<dbReference type="SUPFAM" id="SSF50182">
    <property type="entry name" value="Sm-like ribonucleoproteins"/>
    <property type="match status" value="1"/>
</dbReference>
<dbReference type="AlphaFoldDB" id="A0A7W7GPK6"/>
<organism evidence="8 9">
    <name type="scientific">Micrococcus cohnii</name>
    <dbReference type="NCBI Taxonomy" id="993416"/>
    <lineage>
        <taxon>Bacteria</taxon>
        <taxon>Bacillati</taxon>
        <taxon>Actinomycetota</taxon>
        <taxon>Actinomycetes</taxon>
        <taxon>Micrococcales</taxon>
        <taxon>Micrococcaceae</taxon>
        <taxon>Micrococcus</taxon>
    </lineage>
</organism>
<keyword evidence="4 6" id="KW-0472">Membrane</keyword>
<evidence type="ECO:0000256" key="1">
    <source>
        <dbReference type="ARBA" id="ARBA00004370"/>
    </source>
</evidence>
<feature type="transmembrane region" description="Helical" evidence="6">
    <location>
        <begin position="12"/>
        <end position="38"/>
    </location>
</feature>
<feature type="transmembrane region" description="Helical" evidence="6">
    <location>
        <begin position="130"/>
        <end position="151"/>
    </location>
</feature>
<evidence type="ECO:0000256" key="3">
    <source>
        <dbReference type="ARBA" id="ARBA00022989"/>
    </source>
</evidence>
<dbReference type="GO" id="GO:0016020">
    <property type="term" value="C:membrane"/>
    <property type="evidence" value="ECO:0007669"/>
    <property type="project" value="UniProtKB-SubCell"/>
</dbReference>
<evidence type="ECO:0000313" key="9">
    <source>
        <dbReference type="Proteomes" id="UP000540191"/>
    </source>
</evidence>
<protein>
    <submittedName>
        <fullName evidence="8">Small-conductance mechanosensitive channel</fullName>
    </submittedName>
</protein>
<comment type="caution">
    <text evidence="8">The sequence shown here is derived from an EMBL/GenBank/DDBJ whole genome shotgun (WGS) entry which is preliminary data.</text>
</comment>
<sequence length="399" mass="42146">MPAIAPDPALTPLVVLAALLLVWPAVSLVVRAAAAVAGRRLPAGVSLRGLAMPLGLAAGAVASRVALSATARGADWFAPASFGLVALLVAGLAWAAVRAAGLVETGLLARYEHAGVDDRRARRIRTQTVLLRRILQAAIVTLAVAVVLLTLPAVRSLGAGLLASAGLVSVIAALAVQSTLTNVFAGVQLAFTDAVRVGDVVQMGEVFGTVEDVTLSNVVVKLWDGRRMIYPSSDFTTKAFENWTRVGSEVSGVVEMDVDWRVSMDALRARLKALVATTPLWDGREASMQVTDAIGGLVRIRAVVSARTSGDLWDLRCLVREDLVVFLRAEHPEAIPPRMVEAPAVQTPAPLTRAGEDTSLYTGSFTAVRRGQEFAGPGEEAFAQRQRAVDPAQDVEERT</sequence>
<feature type="region of interest" description="Disordered" evidence="5">
    <location>
        <begin position="378"/>
        <end position="399"/>
    </location>
</feature>
<dbReference type="EMBL" id="JACHNA010000001">
    <property type="protein sequence ID" value="MBB4735937.1"/>
    <property type="molecule type" value="Genomic_DNA"/>
</dbReference>
<gene>
    <name evidence="8" type="ORF">HDA30_001445</name>
</gene>
<comment type="subcellular location">
    <subcellularLocation>
        <location evidence="1">Membrane</location>
    </subcellularLocation>
</comment>
<dbReference type="PANTHER" id="PTHR30566">
    <property type="entry name" value="YNAI-RELATED MECHANOSENSITIVE ION CHANNEL"/>
    <property type="match status" value="1"/>
</dbReference>
<dbReference type="PANTHER" id="PTHR30566:SF25">
    <property type="entry name" value="INNER MEMBRANE PROTEIN"/>
    <property type="match status" value="1"/>
</dbReference>
<evidence type="ECO:0000256" key="6">
    <source>
        <dbReference type="SAM" id="Phobius"/>
    </source>
</evidence>
<feature type="transmembrane region" description="Helical" evidence="6">
    <location>
        <begin position="50"/>
        <end position="70"/>
    </location>
</feature>
<keyword evidence="9" id="KW-1185">Reference proteome</keyword>
<feature type="transmembrane region" description="Helical" evidence="6">
    <location>
        <begin position="76"/>
        <end position="97"/>
    </location>
</feature>
<dbReference type="GO" id="GO:0055085">
    <property type="term" value="P:transmembrane transport"/>
    <property type="evidence" value="ECO:0007669"/>
    <property type="project" value="InterPro"/>
</dbReference>
<dbReference type="Gene3D" id="2.30.30.60">
    <property type="match status" value="1"/>
</dbReference>
<keyword evidence="3 6" id="KW-1133">Transmembrane helix</keyword>
<dbReference type="Gene3D" id="1.10.287.1260">
    <property type="match status" value="1"/>
</dbReference>
<dbReference type="InterPro" id="IPR010920">
    <property type="entry name" value="LSM_dom_sf"/>
</dbReference>
<feature type="domain" description="Mechanosensitive ion channel MscS" evidence="7">
    <location>
        <begin position="179"/>
        <end position="245"/>
    </location>
</feature>
<evidence type="ECO:0000256" key="2">
    <source>
        <dbReference type="ARBA" id="ARBA00022692"/>
    </source>
</evidence>
<dbReference type="InterPro" id="IPR023408">
    <property type="entry name" value="MscS_beta-dom_sf"/>
</dbReference>
<proteinExistence type="predicted"/>
<dbReference type="InterPro" id="IPR006685">
    <property type="entry name" value="MscS_channel_2nd"/>
</dbReference>